<feature type="region of interest" description="Disordered" evidence="1">
    <location>
        <begin position="2476"/>
        <end position="2559"/>
    </location>
</feature>
<feature type="region of interest" description="Disordered" evidence="1">
    <location>
        <begin position="2397"/>
        <end position="2417"/>
    </location>
</feature>
<feature type="region of interest" description="Disordered" evidence="1">
    <location>
        <begin position="1"/>
        <end position="245"/>
    </location>
</feature>
<feature type="compositionally biased region" description="Basic and acidic residues" evidence="1">
    <location>
        <begin position="170"/>
        <end position="184"/>
    </location>
</feature>
<sequence length="2559" mass="280444">MERGLEQQEEVVVVGDGCRTDASEHREHQEDAATRRLNEDTASAERPEQAAERREQAAAGHEDDEKTPATEGRRDDSETFPPRGDTEQGPQLRQADTTRHAEEAEATEDSRPQETRGPEPGRTQEGMEQNGQLASSHENDRAPAPQPTEAPEEAQGIQCSTDSLPAISDQQDRADESEDSKPAEASDEALQHQGETQDRKSLDDACVEKADAARDESKAGDLTDSLKDIGGTEPQMDEAGTQQSTVLDDAYVVKAGYTRHKSETESSESSLKYVKDTVPATESDIHNPQAGEEREGQAKCKDSSVEQEFEDLEQELKNLQSDEEATLVQEHEFEDLEQAEALEKVANAEEEDDDNTPAIITALEPAAEEERPEILLPADTLRPEKEQAFEDLEQEIVSLRSREENDPVEISEDLTTSECEQGVKRAVELEERGPFTAAEQEEFDEVRAAVNVETAEEQKGADIEHGPEERQLTGEDMGYVQPKHNVNEIETADLVAVDTGHREETNVAEEARDVEQSRKSSCPAVGTSTELEYGDAGIAVYVTEADDEKEVDAMEELVPAACSLEGELPQGADQEYAQEKSKIAEPDGVPGDTADRESVGTVEDVGTVTHSEEVNPIEIHKLNTCLDPVDDKERGVETSKAMDVEPLMGTHIHEQEHVTENTGPEKLVPPQSTATELSPNEELHDQHMQRSEHVGSDNLRQEQQQQRMTSEMFEGLAPTEELESADLSVQTGVTEDASSSKDVNMNQQYEPNNLENTQGNDNFDMQLAREDLDQLNTIESEGTGKAENQPQALVPQATNDLDKTLPQSLDPSEETLIGSVESLEPTEILDQYLQQFEESNLVWNLEIDSNLGGAENTKRLNKLDDSSGAEKTDNLRHTQRNDLPGQTEMLVNVEPDANECGMHAITEVEGAMQLDVLERDAKLEVAEYENKFSQHDNSTYQARDEQPADTSEDSQQAERNKWPKELDQPPPFDHKGYTEVPRDESAQAEHLQSVMPTTTVPEAVEEEPTGVSEMSRGFGQDQHLQRGDHDGAPAVMHQQQHLRSITDDDLEMLQPPGNADVEHETGQAEDLKQEDIQQRAEPQNPVADEWSETSQPSELIEMAERLEKEERLRGEDEGEGNTHTERSRKPDDPPEMPASTETTKTEDDIAEAEQLEQDKSQGREDMERLQSLAPTADDEPQVAQSAEITQAEASRADETASGSAEAVDKDQSARPVNSQEQAEPLELETSQPTQITEVANELDECANLPNKDDEMKEEVTQVEFLKATGDEHPETTQAMEMSDTARGVRRDEAISQGGNEGETDIKRLRPQGDQPDTSRSAEITEVEVPPGTRIRETDREMDEAQGPGQEGHHDSVDHAQPQSSSAYTDGQSEMSRSTDVSETVTKAERIEHSEEVAVQESADAEGCQPECPAVEETEETSQCDEMTEGEMAKSANALGKDQRRQTEDSREQAVVQLQPLHMTTGGRLPPEEPESAESMEAVKGNDDADDQDATEAAFNPPLKLVIDEPTGVPQLTEVILTNEDTNPKQDEPGEGTASPSLGHECAVQGDVRSTDQPFETSSGQQPERKDPEITGKNIKDTLQSLIHCNVVESSHGMILEPSEKGNMHISKYKLMNPDSQPEIQKEKTIHGDIGSILNELLTHREPQRQEVAIEKEERGNLKEILDKLMTQASKCEDDREDDRVDGTASEYPDTDASGIQNGILIQECLQGSVKMTVYSLQNQDDNGSSQKEEVIAGNVKGAKESLLASAEKTMPRKLELDYIRKGNVRFYTTCINSGALGYLQLLQDQGEQLEAAASCDASRAGPVLADTDERVDVKAIRKSFEAALKESGNENAIKVPVWPQYCASNIKSGTASEKAPGEAVNATPRRSEAPAGAAGCAASQEAEGQRVAQANISEALLETQSTHTPQPGPLTESRVQCEEVVKVNVKDARRSFEEAKQLVREVQREEVIRGNVEAAKQSLMESFSRGKEVVRQVDIVEDLQTLQRNAPLVQHAASMYHDGHLLVEVTNDNNNRTSGEEGSPAAAGTPPDLKSSDTPENKEIDANAHRETQDPTPRHPECRGAVHKDAHNTGGKLQERKAPQESAETTEQSPTENTKSRAFTCVNENTTGPRDESEKGLPKQAAGEQLFKIPPPEPAAQAKHANLHEEELPLPAPPFECELEGSLPPPPPEVLAAVVAEDLPLPPPPPPPDTLKDDSRPPSYPASPTRASQQGQEPTGVRKLPFRVRTLDMPGPPISSYAPIPFRKKAADAQPSQDKAQRESSIPRQNDDADVANASPNKLKQHLKNQESSSSVTLRDINAINKYLESNVENFHITSGPIVRSVVFKPDKSNPLETAVISPQCTSPQKKPKPVAKRAFKTPLMIAEENFKRQQAEKLKDKTAGLATSVQWRDTLKGQDDDTDRTLSNEAAYPHHNPLCDERTSSAHADALSAAEGAAQCVIFTNKALTNNRQLNQSPQRPTEAAATTPWHLEAGTQPMSTQAHVEQQSARVDRRTATGECTQQQCSELSRLRCESSVGGGKGAAGAEPQGSCSSHGEALGRQEREGDSAGPGPASFP</sequence>
<evidence type="ECO:0000313" key="6">
    <source>
        <dbReference type="RefSeq" id="XP_032823319.1"/>
    </source>
</evidence>
<dbReference type="InterPro" id="IPR030072">
    <property type="entry name" value="XIRP1/XIRP2"/>
</dbReference>
<dbReference type="GO" id="GO:0051015">
    <property type="term" value="F:actin filament binding"/>
    <property type="evidence" value="ECO:0007669"/>
    <property type="project" value="TreeGrafter"/>
</dbReference>
<accession>A0AAJ7TSC7</accession>
<feature type="compositionally biased region" description="Acidic residues" evidence="1">
    <location>
        <begin position="1413"/>
        <end position="1428"/>
    </location>
</feature>
<keyword evidence="2" id="KW-1185">Reference proteome</keyword>
<reference evidence="3 4" key="1">
    <citation type="submission" date="2025-04" db="UniProtKB">
        <authorList>
            <consortium name="RefSeq"/>
        </authorList>
    </citation>
    <scope>IDENTIFICATION</scope>
    <source>
        <tissue evidence="3 4">Sperm</tissue>
    </source>
</reference>
<dbReference type="GO" id="GO:0007015">
    <property type="term" value="P:actin filament organization"/>
    <property type="evidence" value="ECO:0007669"/>
    <property type="project" value="TreeGrafter"/>
</dbReference>
<feature type="region of interest" description="Disordered" evidence="1">
    <location>
        <begin position="1521"/>
        <end position="1576"/>
    </location>
</feature>
<dbReference type="RefSeq" id="XP_032823318.1">
    <property type="nucleotide sequence ID" value="XM_032967427.1"/>
</dbReference>
<feature type="region of interest" description="Disordered" evidence="1">
    <location>
        <begin position="2011"/>
        <end position="2296"/>
    </location>
</feature>
<evidence type="ECO:0000256" key="1">
    <source>
        <dbReference type="SAM" id="MobiDB-lite"/>
    </source>
</evidence>
<feature type="compositionally biased region" description="Basic and acidic residues" evidence="1">
    <location>
        <begin position="2397"/>
        <end position="2407"/>
    </location>
</feature>
<feature type="compositionally biased region" description="Polar residues" evidence="1">
    <location>
        <begin position="1554"/>
        <end position="1565"/>
    </location>
</feature>
<feature type="compositionally biased region" description="Pro residues" evidence="1">
    <location>
        <begin position="2184"/>
        <end position="2193"/>
    </location>
</feature>
<feature type="region of interest" description="Disordered" evidence="1">
    <location>
        <begin position="1672"/>
        <end position="1695"/>
    </location>
</feature>
<name>A0AAJ7TSC7_PETMA</name>
<dbReference type="Proteomes" id="UP001318040">
    <property type="component" value="Chromosome 2"/>
</dbReference>
<feature type="compositionally biased region" description="Low complexity" evidence="1">
    <location>
        <begin position="2174"/>
        <end position="2183"/>
    </location>
</feature>
<feature type="compositionally biased region" description="Polar residues" evidence="1">
    <location>
        <begin position="2500"/>
        <end position="2509"/>
    </location>
</feature>
<feature type="region of interest" description="Disordered" evidence="1">
    <location>
        <begin position="855"/>
        <end position="885"/>
    </location>
</feature>
<feature type="compositionally biased region" description="Basic and acidic residues" evidence="1">
    <location>
        <begin position="503"/>
        <end position="518"/>
    </location>
</feature>
<feature type="compositionally biased region" description="Polar residues" evidence="1">
    <location>
        <begin position="2254"/>
        <end position="2268"/>
    </location>
</feature>
<dbReference type="PANTHER" id="PTHR22591:SF2">
    <property type="entry name" value="XIN ACTIN-BINDING REPEAT-CONTAINING PROTEIN 1"/>
    <property type="match status" value="1"/>
</dbReference>
<feature type="compositionally biased region" description="Basic and acidic residues" evidence="1">
    <location>
        <begin position="856"/>
        <end position="880"/>
    </location>
</feature>
<feature type="compositionally biased region" description="Basic and acidic residues" evidence="1">
    <location>
        <begin position="1250"/>
        <end position="1259"/>
    </location>
</feature>
<dbReference type="RefSeq" id="XP_032823317.1">
    <property type="nucleotide sequence ID" value="XM_032967426.1"/>
</dbReference>
<feature type="region of interest" description="Disordered" evidence="1">
    <location>
        <begin position="566"/>
        <end position="614"/>
    </location>
</feature>
<dbReference type="PANTHER" id="PTHR22591">
    <property type="entry name" value="XIN"/>
    <property type="match status" value="1"/>
</dbReference>
<feature type="compositionally biased region" description="Basic and acidic residues" evidence="1">
    <location>
        <begin position="1385"/>
        <end position="1395"/>
    </location>
</feature>
<feature type="compositionally biased region" description="Basic and acidic residues" evidence="1">
    <location>
        <begin position="291"/>
        <end position="303"/>
    </location>
</feature>
<feature type="region of interest" description="Disordered" evidence="1">
    <location>
        <begin position="398"/>
        <end position="417"/>
    </location>
</feature>
<feature type="compositionally biased region" description="Basic and acidic residues" evidence="1">
    <location>
        <begin position="1156"/>
        <end position="1168"/>
    </location>
</feature>
<feature type="compositionally biased region" description="Basic and acidic residues" evidence="1">
    <location>
        <begin position="1060"/>
        <end position="1078"/>
    </location>
</feature>
<feature type="compositionally biased region" description="Basic and acidic residues" evidence="1">
    <location>
        <begin position="18"/>
        <end position="77"/>
    </location>
</feature>
<feature type="compositionally biased region" description="Basic and acidic residues" evidence="1">
    <location>
        <begin position="1440"/>
        <end position="1451"/>
    </location>
</feature>
<feature type="compositionally biased region" description="Polar residues" evidence="1">
    <location>
        <begin position="1182"/>
        <end position="1192"/>
    </location>
</feature>
<feature type="compositionally biased region" description="Basic and acidic residues" evidence="1">
    <location>
        <begin position="456"/>
        <end position="473"/>
    </location>
</feature>
<feature type="region of interest" description="Disordered" evidence="1">
    <location>
        <begin position="722"/>
        <end position="744"/>
    </location>
</feature>
<protein>
    <submittedName>
        <fullName evidence="3 4">Titin-like</fullName>
    </submittedName>
</protein>
<feature type="compositionally biased region" description="Polar residues" evidence="1">
    <location>
        <begin position="126"/>
        <end position="136"/>
    </location>
</feature>
<feature type="region of interest" description="Disordered" evidence="1">
    <location>
        <begin position="1852"/>
        <end position="1883"/>
    </location>
</feature>
<dbReference type="GeneID" id="116949903"/>
<dbReference type="RefSeq" id="XP_032823316.1">
    <property type="nucleotide sequence ID" value="XM_032967425.1"/>
</dbReference>
<evidence type="ECO:0000313" key="3">
    <source>
        <dbReference type="RefSeq" id="XP_032823316.1"/>
    </source>
</evidence>
<feature type="compositionally biased region" description="Basic and acidic residues" evidence="1">
    <location>
        <begin position="956"/>
        <end position="987"/>
    </location>
</feature>
<feature type="region of interest" description="Disordered" evidence="1">
    <location>
        <begin position="657"/>
        <end position="710"/>
    </location>
</feature>
<dbReference type="GO" id="GO:0001725">
    <property type="term" value="C:stress fiber"/>
    <property type="evidence" value="ECO:0007669"/>
    <property type="project" value="TreeGrafter"/>
</dbReference>
<organism evidence="2 3">
    <name type="scientific">Petromyzon marinus</name>
    <name type="common">Sea lamprey</name>
    <dbReference type="NCBI Taxonomy" id="7757"/>
    <lineage>
        <taxon>Eukaryota</taxon>
        <taxon>Metazoa</taxon>
        <taxon>Chordata</taxon>
        <taxon>Craniata</taxon>
        <taxon>Vertebrata</taxon>
        <taxon>Cyclostomata</taxon>
        <taxon>Hyperoartia</taxon>
        <taxon>Petromyzontiformes</taxon>
        <taxon>Petromyzontidae</taxon>
        <taxon>Petromyzon</taxon>
    </lineage>
</organism>
<dbReference type="RefSeq" id="XP_032823319.1">
    <property type="nucleotide sequence ID" value="XM_032967428.1"/>
</dbReference>
<feature type="compositionally biased region" description="Basic and acidic residues" evidence="1">
    <location>
        <begin position="2540"/>
        <end position="2549"/>
    </location>
</feature>
<evidence type="ECO:0000313" key="2">
    <source>
        <dbReference type="Proteomes" id="UP001318040"/>
    </source>
</evidence>
<feature type="compositionally biased region" description="Polar residues" evidence="1">
    <location>
        <begin position="2478"/>
        <end position="2491"/>
    </location>
</feature>
<feature type="region of interest" description="Disordered" evidence="1">
    <location>
        <begin position="930"/>
        <end position="1502"/>
    </location>
</feature>
<feature type="region of interest" description="Disordered" evidence="1">
    <location>
        <begin position="453"/>
        <end position="478"/>
    </location>
</feature>
<feature type="compositionally biased region" description="Low complexity" evidence="1">
    <location>
        <begin position="1873"/>
        <end position="1883"/>
    </location>
</feature>
<evidence type="ECO:0000313" key="4">
    <source>
        <dbReference type="RefSeq" id="XP_032823317.1"/>
    </source>
</evidence>
<feature type="region of interest" description="Disordered" evidence="1">
    <location>
        <begin position="503"/>
        <end position="528"/>
    </location>
</feature>
<gene>
    <name evidence="3 4 5 6" type="primary">LOC116949903</name>
</gene>
<feature type="compositionally biased region" description="Basic and acidic residues" evidence="1">
    <location>
        <begin position="96"/>
        <end position="119"/>
    </location>
</feature>
<feature type="compositionally biased region" description="Basic and acidic residues" evidence="1">
    <location>
        <begin position="2034"/>
        <end position="2083"/>
    </location>
</feature>
<feature type="region of interest" description="Disordered" evidence="1">
    <location>
        <begin position="279"/>
        <end position="303"/>
    </location>
</feature>
<dbReference type="KEGG" id="pmrn:116949903"/>
<feature type="compositionally biased region" description="Basic and acidic residues" evidence="1">
    <location>
        <begin position="1674"/>
        <end position="1685"/>
    </location>
</feature>
<dbReference type="GO" id="GO:0005925">
    <property type="term" value="C:focal adhesion"/>
    <property type="evidence" value="ECO:0007669"/>
    <property type="project" value="TreeGrafter"/>
</dbReference>
<feature type="compositionally biased region" description="Polar residues" evidence="1">
    <location>
        <begin position="727"/>
        <end position="744"/>
    </location>
</feature>
<evidence type="ECO:0000313" key="5">
    <source>
        <dbReference type="RefSeq" id="XP_032823318.1"/>
    </source>
</evidence>
<feature type="compositionally biased region" description="Basic and acidic residues" evidence="1">
    <location>
        <begin position="681"/>
        <end position="695"/>
    </location>
</feature>
<feature type="compositionally biased region" description="Polar residues" evidence="1">
    <location>
        <begin position="1228"/>
        <end position="1237"/>
    </location>
</feature>
<feature type="compositionally biased region" description="Polar residues" evidence="1">
    <location>
        <begin position="2086"/>
        <end position="2112"/>
    </location>
</feature>
<feature type="compositionally biased region" description="Polar residues" evidence="1">
    <location>
        <begin position="1360"/>
        <end position="1384"/>
    </location>
</feature>
<proteinExistence type="predicted"/>
<feature type="compositionally biased region" description="Basic and acidic residues" evidence="1">
    <location>
        <begin position="1102"/>
        <end position="1132"/>
    </location>
</feature>
<feature type="compositionally biased region" description="Basic and acidic residues" evidence="1">
    <location>
        <begin position="195"/>
        <end position="227"/>
    </location>
</feature>
<feature type="compositionally biased region" description="Basic and acidic residues" evidence="1">
    <location>
        <begin position="1566"/>
        <end position="1576"/>
    </location>
</feature>